<dbReference type="Pfam" id="PF14608">
    <property type="entry name" value="zf-CCCH_2"/>
    <property type="match status" value="2"/>
</dbReference>
<keyword evidence="1" id="KW-0863">Zinc-finger</keyword>
<keyword evidence="1" id="KW-0479">Metal-binding</keyword>
<dbReference type="PROSITE" id="PS50103">
    <property type="entry name" value="ZF_C3H1"/>
    <property type="match status" value="1"/>
</dbReference>
<evidence type="ECO:0000313" key="5">
    <source>
        <dbReference type="Proteomes" id="UP001476247"/>
    </source>
</evidence>
<evidence type="ECO:0000256" key="2">
    <source>
        <dbReference type="SAM" id="MobiDB-lite"/>
    </source>
</evidence>
<gene>
    <name evidence="4" type="ORF">HPULCUR_011477</name>
</gene>
<evidence type="ECO:0000256" key="1">
    <source>
        <dbReference type="PROSITE-ProRule" id="PRU00723"/>
    </source>
</evidence>
<keyword evidence="5" id="KW-1185">Reference proteome</keyword>
<evidence type="ECO:0000259" key="3">
    <source>
        <dbReference type="PROSITE" id="PS50103"/>
    </source>
</evidence>
<keyword evidence="1" id="KW-0862">Zinc</keyword>
<evidence type="ECO:0000313" key="4">
    <source>
        <dbReference type="EMBL" id="GAA5805950.1"/>
    </source>
</evidence>
<dbReference type="Gene3D" id="4.10.1000.40">
    <property type="match status" value="1"/>
</dbReference>
<feature type="region of interest" description="Disordered" evidence="2">
    <location>
        <begin position="228"/>
        <end position="247"/>
    </location>
</feature>
<organism evidence="4 5">
    <name type="scientific">Helicostylum pulchrum</name>
    <dbReference type="NCBI Taxonomy" id="562976"/>
    <lineage>
        <taxon>Eukaryota</taxon>
        <taxon>Fungi</taxon>
        <taxon>Fungi incertae sedis</taxon>
        <taxon>Mucoromycota</taxon>
        <taxon>Mucoromycotina</taxon>
        <taxon>Mucoromycetes</taxon>
        <taxon>Mucorales</taxon>
        <taxon>Mucorineae</taxon>
        <taxon>Mucoraceae</taxon>
        <taxon>Helicostylum</taxon>
    </lineage>
</organism>
<dbReference type="Proteomes" id="UP001476247">
    <property type="component" value="Unassembled WGS sequence"/>
</dbReference>
<feature type="region of interest" description="Disordered" evidence="2">
    <location>
        <begin position="131"/>
        <end position="167"/>
    </location>
</feature>
<feature type="zinc finger region" description="C3H1-type" evidence="1">
    <location>
        <begin position="261"/>
        <end position="295"/>
    </location>
</feature>
<name>A0ABP9YG75_9FUNG</name>
<reference evidence="4 5" key="1">
    <citation type="submission" date="2024-04" db="EMBL/GenBank/DDBJ databases">
        <title>genome sequences of Mucor flavus KT1a and Helicostylum pulchrum KT1b strains isolation_sourced from the surface of a dry-aged beef.</title>
        <authorList>
            <person name="Toyotome T."/>
            <person name="Hosono M."/>
            <person name="Torimaru M."/>
            <person name="Fukuda K."/>
            <person name="Mikami N."/>
        </authorList>
    </citation>
    <scope>NUCLEOTIDE SEQUENCE [LARGE SCALE GENOMIC DNA]</scope>
    <source>
        <strain evidence="4 5">KT1b</strain>
    </source>
</reference>
<dbReference type="InterPro" id="IPR000571">
    <property type="entry name" value="Znf_CCCH"/>
</dbReference>
<protein>
    <recommendedName>
        <fullName evidence="3">C3H1-type domain-containing protein</fullName>
    </recommendedName>
</protein>
<sequence>MKSLIDYTVVAPNNTSLLAKNDVTPAPSSVTATPEAIKKVVGSPKPAVFNATKALILPKAPKPVLAAHNTTTASITLKEREYINSLPKAPKLTPVDANVARAVANAVSKSVSESPKPSLAACNSTVASQLSQSEQSCQQDKAGSNIEDNSSPSSTAPTSSSSVHSGTNTFADTAAASVTASPAASSSASNEQQSNSNFYGTTWDKLFDESITNNKPLSLNNTTVFNLNNAKNKERSREEKIHKQSQSHLSKMRNRCDYWPACTNKNCKFSHPTAPCRAGDECTFGKRCSYIHPKDLAEPPKKRSNSTGTPNHNSTTGPPKRTASSGGNTHNNNRYSAMSLKK</sequence>
<feature type="domain" description="C3H1-type" evidence="3">
    <location>
        <begin position="261"/>
        <end position="295"/>
    </location>
</feature>
<feature type="compositionally biased region" description="Basic and acidic residues" evidence="2">
    <location>
        <begin position="231"/>
        <end position="242"/>
    </location>
</feature>
<proteinExistence type="predicted"/>
<feature type="compositionally biased region" description="Polar residues" evidence="2">
    <location>
        <begin position="305"/>
        <end position="336"/>
    </location>
</feature>
<feature type="compositionally biased region" description="Low complexity" evidence="2">
    <location>
        <begin position="150"/>
        <end position="162"/>
    </location>
</feature>
<dbReference type="EMBL" id="BAABUJ010000054">
    <property type="protein sequence ID" value="GAA5805950.1"/>
    <property type="molecule type" value="Genomic_DNA"/>
</dbReference>
<feature type="region of interest" description="Disordered" evidence="2">
    <location>
        <begin position="293"/>
        <end position="342"/>
    </location>
</feature>
<accession>A0ABP9YG75</accession>
<comment type="caution">
    <text evidence="4">The sequence shown here is derived from an EMBL/GenBank/DDBJ whole genome shotgun (WGS) entry which is preliminary data.</text>
</comment>